<protein>
    <recommendedName>
        <fullName evidence="9">RRM domain-containing protein</fullName>
    </recommendedName>
</protein>
<dbReference type="EMBL" id="NCKU01000240">
    <property type="protein sequence ID" value="RWS16367.1"/>
    <property type="molecule type" value="Genomic_DNA"/>
</dbReference>
<keyword evidence="8" id="KW-1185">Reference proteome</keyword>
<dbReference type="InterPro" id="IPR035979">
    <property type="entry name" value="RBD_domain_sf"/>
</dbReference>
<dbReference type="SMART" id="SM00360">
    <property type="entry name" value="RRM"/>
    <property type="match status" value="1"/>
</dbReference>
<dbReference type="GO" id="GO:0005829">
    <property type="term" value="C:cytosol"/>
    <property type="evidence" value="ECO:0007669"/>
    <property type="project" value="TreeGrafter"/>
</dbReference>
<sequence>MNESLFASEFYQNLCNKHECGLRNLFRDNSMFAFVGDFGDEWIAFGKDDIVEHLLTLYSLKCSDETEGCVDNYSVVITKQENYLSLVSDFFEKFIFILGILKTKQSQRKFVQHFVLNRDNADKIFCKTSIIAYLSPSDASQDLVRCSSYSSLEDCSSLKLSRCSSSKQFSKTDSDIWIDNEESEKNSHAIQKAASTSFADALRNGLSQEQKEKNEVMISCHNKLSESEKKSIATSDRKQTKQRPSVEKIHETTNRNATENKKSHGEVKRAEATLYVANIPKYITQHHLINWFQEFGTVHNARIIERSGCIFGFVNFEHKESVEKVLQYADSSHHIYVNQIVLRVDRYRKTIKLRTPSRQKESKVNAT</sequence>
<accession>A0A3S3SKC8</accession>
<dbReference type="SUPFAM" id="SSF54928">
    <property type="entry name" value="RNA-binding domain, RBD"/>
    <property type="match status" value="1"/>
</dbReference>
<name>A0A3S3SKC8_9ACAR</name>
<dbReference type="InterPro" id="IPR002075">
    <property type="entry name" value="NTF2_dom"/>
</dbReference>
<feature type="domain" description="RRM" evidence="5">
    <location>
        <begin position="272"/>
        <end position="349"/>
    </location>
</feature>
<evidence type="ECO:0000259" key="5">
    <source>
        <dbReference type="PROSITE" id="PS50102"/>
    </source>
</evidence>
<dbReference type="Gene3D" id="3.30.70.330">
    <property type="match status" value="1"/>
</dbReference>
<dbReference type="SUPFAM" id="SSF54427">
    <property type="entry name" value="NTF2-like"/>
    <property type="match status" value="1"/>
</dbReference>
<evidence type="ECO:0000313" key="7">
    <source>
        <dbReference type="EMBL" id="RWS16367.1"/>
    </source>
</evidence>
<dbReference type="GO" id="GO:1990904">
    <property type="term" value="C:ribonucleoprotein complex"/>
    <property type="evidence" value="ECO:0007669"/>
    <property type="project" value="TreeGrafter"/>
</dbReference>
<dbReference type="InterPro" id="IPR000504">
    <property type="entry name" value="RRM_dom"/>
</dbReference>
<dbReference type="CDD" id="cd00590">
    <property type="entry name" value="RRM_SF"/>
    <property type="match status" value="1"/>
</dbReference>
<organism evidence="7 8">
    <name type="scientific">Dinothrombium tinctorium</name>
    <dbReference type="NCBI Taxonomy" id="1965070"/>
    <lineage>
        <taxon>Eukaryota</taxon>
        <taxon>Metazoa</taxon>
        <taxon>Ecdysozoa</taxon>
        <taxon>Arthropoda</taxon>
        <taxon>Chelicerata</taxon>
        <taxon>Arachnida</taxon>
        <taxon>Acari</taxon>
        <taxon>Acariformes</taxon>
        <taxon>Trombidiformes</taxon>
        <taxon>Prostigmata</taxon>
        <taxon>Anystina</taxon>
        <taxon>Parasitengona</taxon>
        <taxon>Trombidioidea</taxon>
        <taxon>Trombidiidae</taxon>
        <taxon>Dinothrombium</taxon>
    </lineage>
</organism>
<comment type="subcellular location">
    <subcellularLocation>
        <location evidence="1">Cytoplasm</location>
        <location evidence="1">Stress granule</location>
    </subcellularLocation>
</comment>
<evidence type="ECO:0000256" key="4">
    <source>
        <dbReference type="SAM" id="MobiDB-lite"/>
    </source>
</evidence>
<evidence type="ECO:0000256" key="1">
    <source>
        <dbReference type="ARBA" id="ARBA00004210"/>
    </source>
</evidence>
<dbReference type="Gene3D" id="3.10.450.50">
    <property type="match status" value="1"/>
</dbReference>
<evidence type="ECO:0000256" key="2">
    <source>
        <dbReference type="ARBA" id="ARBA00022884"/>
    </source>
</evidence>
<keyword evidence="2 3" id="KW-0694">RNA-binding</keyword>
<gene>
    <name evidence="7" type="ORF">B4U79_16906</name>
</gene>
<dbReference type="Pfam" id="PF02136">
    <property type="entry name" value="NTF2"/>
    <property type="match status" value="1"/>
</dbReference>
<dbReference type="InterPro" id="IPR018222">
    <property type="entry name" value="Nuclear_transport_factor_2_euk"/>
</dbReference>
<dbReference type="GO" id="GO:0010494">
    <property type="term" value="C:cytoplasmic stress granule"/>
    <property type="evidence" value="ECO:0007669"/>
    <property type="project" value="UniProtKB-SubCell"/>
</dbReference>
<dbReference type="InterPro" id="IPR039539">
    <property type="entry name" value="Ras_GTPase_bind_prot"/>
</dbReference>
<dbReference type="Proteomes" id="UP000285301">
    <property type="component" value="Unassembled WGS sequence"/>
</dbReference>
<dbReference type="InterPro" id="IPR012677">
    <property type="entry name" value="Nucleotide-bd_a/b_plait_sf"/>
</dbReference>
<feature type="region of interest" description="Disordered" evidence="4">
    <location>
        <begin position="227"/>
        <end position="267"/>
    </location>
</feature>
<dbReference type="PANTHER" id="PTHR10693:SF20">
    <property type="entry name" value="AT27578P"/>
    <property type="match status" value="1"/>
</dbReference>
<dbReference type="OrthoDB" id="5390at2759"/>
<proteinExistence type="predicted"/>
<dbReference type="Pfam" id="PF00076">
    <property type="entry name" value="RRM_1"/>
    <property type="match status" value="1"/>
</dbReference>
<comment type="caution">
    <text evidence="7">The sequence shown here is derived from an EMBL/GenBank/DDBJ whole genome shotgun (WGS) entry which is preliminary data.</text>
</comment>
<dbReference type="PANTHER" id="PTHR10693">
    <property type="entry name" value="RAS GTPASE-ACTIVATING PROTEIN-BINDING PROTEIN"/>
    <property type="match status" value="1"/>
</dbReference>
<evidence type="ECO:0000256" key="3">
    <source>
        <dbReference type="PROSITE-ProRule" id="PRU00176"/>
    </source>
</evidence>
<reference evidence="7 8" key="1">
    <citation type="journal article" date="2018" name="Gigascience">
        <title>Genomes of trombidid mites reveal novel predicted allergens and laterally-transferred genes associated with secondary metabolism.</title>
        <authorList>
            <person name="Dong X."/>
            <person name="Chaisiri K."/>
            <person name="Xia D."/>
            <person name="Armstrong S.D."/>
            <person name="Fang Y."/>
            <person name="Donnelly M.J."/>
            <person name="Kadowaki T."/>
            <person name="McGarry J.W."/>
            <person name="Darby A.C."/>
            <person name="Makepeace B.L."/>
        </authorList>
    </citation>
    <scope>NUCLEOTIDE SEQUENCE [LARGE SCALE GENOMIC DNA]</scope>
    <source>
        <strain evidence="7">UoL-WK</strain>
    </source>
</reference>
<dbReference type="PROSITE" id="PS50102">
    <property type="entry name" value="RRM"/>
    <property type="match status" value="1"/>
</dbReference>
<dbReference type="PROSITE" id="PS50177">
    <property type="entry name" value="NTF2_DOMAIN"/>
    <property type="match status" value="1"/>
</dbReference>
<feature type="domain" description="NTF2" evidence="6">
    <location>
        <begin position="2"/>
        <end position="133"/>
    </location>
</feature>
<evidence type="ECO:0000313" key="8">
    <source>
        <dbReference type="Proteomes" id="UP000285301"/>
    </source>
</evidence>
<dbReference type="InterPro" id="IPR032710">
    <property type="entry name" value="NTF2-like_dom_sf"/>
</dbReference>
<evidence type="ECO:0000259" key="6">
    <source>
        <dbReference type="PROSITE" id="PS50177"/>
    </source>
</evidence>
<dbReference type="AlphaFoldDB" id="A0A3S3SKC8"/>
<dbReference type="GO" id="GO:0003729">
    <property type="term" value="F:mRNA binding"/>
    <property type="evidence" value="ECO:0007669"/>
    <property type="project" value="TreeGrafter"/>
</dbReference>
<evidence type="ECO:0008006" key="9">
    <source>
        <dbReference type="Google" id="ProtNLM"/>
    </source>
</evidence>